<evidence type="ECO:0008006" key="4">
    <source>
        <dbReference type="Google" id="ProtNLM"/>
    </source>
</evidence>
<protein>
    <recommendedName>
        <fullName evidence="4">DUF2530 domain-containing protein</fullName>
    </recommendedName>
</protein>
<evidence type="ECO:0000313" key="2">
    <source>
        <dbReference type="EMBL" id="MFC5286965.1"/>
    </source>
</evidence>
<comment type="caution">
    <text evidence="2">The sequence shown here is derived from an EMBL/GenBank/DDBJ whole genome shotgun (WGS) entry which is preliminary data.</text>
</comment>
<dbReference type="RefSeq" id="WP_378245442.1">
    <property type="nucleotide sequence ID" value="NZ_JBHSKF010000003.1"/>
</dbReference>
<sequence>MTAPRTMTVAVALFAIGLLAVISIFVLGALDRQASWLWAVTMALPIGMGVAVVHAVRKR</sequence>
<keyword evidence="1" id="KW-0812">Transmembrane</keyword>
<keyword evidence="1" id="KW-0472">Membrane</keyword>
<feature type="transmembrane region" description="Helical" evidence="1">
    <location>
        <begin position="36"/>
        <end position="56"/>
    </location>
</feature>
<evidence type="ECO:0000313" key="3">
    <source>
        <dbReference type="Proteomes" id="UP001596157"/>
    </source>
</evidence>
<reference evidence="3" key="1">
    <citation type="journal article" date="2019" name="Int. J. Syst. Evol. Microbiol.">
        <title>The Global Catalogue of Microorganisms (GCM) 10K type strain sequencing project: providing services to taxonomists for standard genome sequencing and annotation.</title>
        <authorList>
            <consortium name="The Broad Institute Genomics Platform"/>
            <consortium name="The Broad Institute Genome Sequencing Center for Infectious Disease"/>
            <person name="Wu L."/>
            <person name="Ma J."/>
        </authorList>
    </citation>
    <scope>NUCLEOTIDE SEQUENCE [LARGE SCALE GENOMIC DNA]</scope>
    <source>
        <strain evidence="3">CCUG 59778</strain>
    </source>
</reference>
<evidence type="ECO:0000256" key="1">
    <source>
        <dbReference type="SAM" id="Phobius"/>
    </source>
</evidence>
<name>A0ABW0EM22_9PSEU</name>
<organism evidence="2 3">
    <name type="scientific">Actinokineospora guangxiensis</name>
    <dbReference type="NCBI Taxonomy" id="1490288"/>
    <lineage>
        <taxon>Bacteria</taxon>
        <taxon>Bacillati</taxon>
        <taxon>Actinomycetota</taxon>
        <taxon>Actinomycetes</taxon>
        <taxon>Pseudonocardiales</taxon>
        <taxon>Pseudonocardiaceae</taxon>
        <taxon>Actinokineospora</taxon>
    </lineage>
</organism>
<keyword evidence="3" id="KW-1185">Reference proteome</keyword>
<dbReference type="Proteomes" id="UP001596157">
    <property type="component" value="Unassembled WGS sequence"/>
</dbReference>
<gene>
    <name evidence="2" type="ORF">ACFPM7_07870</name>
</gene>
<feature type="transmembrane region" description="Helical" evidence="1">
    <location>
        <begin position="7"/>
        <end position="30"/>
    </location>
</feature>
<keyword evidence="1" id="KW-1133">Transmembrane helix</keyword>
<dbReference type="EMBL" id="JBHSKF010000003">
    <property type="protein sequence ID" value="MFC5286965.1"/>
    <property type="molecule type" value="Genomic_DNA"/>
</dbReference>
<proteinExistence type="predicted"/>
<accession>A0ABW0EM22</accession>